<dbReference type="SUPFAM" id="SSF52799">
    <property type="entry name" value="(Phosphotyrosine protein) phosphatases II"/>
    <property type="match status" value="1"/>
</dbReference>
<evidence type="ECO:0000313" key="3">
    <source>
        <dbReference type="EMBL" id="VEL32095.1"/>
    </source>
</evidence>
<dbReference type="InterPro" id="IPR010569">
    <property type="entry name" value="Myotubularin-like_Pase_dom"/>
</dbReference>
<dbReference type="Proteomes" id="UP000784294">
    <property type="component" value="Unassembled WGS sequence"/>
</dbReference>
<keyword evidence="4" id="KW-1185">Reference proteome</keyword>
<dbReference type="Pfam" id="PF06602">
    <property type="entry name" value="Myotub-related"/>
    <property type="match status" value="1"/>
</dbReference>
<dbReference type="InterPro" id="IPR029021">
    <property type="entry name" value="Prot-tyrosine_phosphatase-like"/>
</dbReference>
<sequence length="72" mass="8096">MLIERDWVRQGYPFAPDPSDWQKNASLLSSKSDFGISSTVDYDSGAAFALFLDCTHQLLVQFPTEFAFTEVS</sequence>
<feature type="domain" description="Myotubularin phosphatase" evidence="2">
    <location>
        <begin position="1"/>
        <end position="72"/>
    </location>
</feature>
<dbReference type="PROSITE" id="PS51339">
    <property type="entry name" value="PPASE_MYOTUBULARIN"/>
    <property type="match status" value="1"/>
</dbReference>
<protein>
    <recommendedName>
        <fullName evidence="2">Myotubularin phosphatase domain-containing protein</fullName>
    </recommendedName>
</protein>
<comment type="caution">
    <text evidence="3">The sequence shown here is derived from an EMBL/GenBank/DDBJ whole genome shotgun (WGS) entry which is preliminary data.</text>
</comment>
<reference evidence="3" key="1">
    <citation type="submission" date="2018-11" db="EMBL/GenBank/DDBJ databases">
        <authorList>
            <consortium name="Pathogen Informatics"/>
        </authorList>
    </citation>
    <scope>NUCLEOTIDE SEQUENCE</scope>
</reference>
<dbReference type="OrthoDB" id="271628at2759"/>
<dbReference type="EMBL" id="CAAALY010130140">
    <property type="protein sequence ID" value="VEL32095.1"/>
    <property type="molecule type" value="Genomic_DNA"/>
</dbReference>
<evidence type="ECO:0000256" key="1">
    <source>
        <dbReference type="ARBA" id="ARBA00007471"/>
    </source>
</evidence>
<comment type="similarity">
    <text evidence="1">Belongs to the protein-tyrosine phosphatase family. Non-receptor class myotubularin subfamily.</text>
</comment>
<organism evidence="3 4">
    <name type="scientific">Protopolystoma xenopodis</name>
    <dbReference type="NCBI Taxonomy" id="117903"/>
    <lineage>
        <taxon>Eukaryota</taxon>
        <taxon>Metazoa</taxon>
        <taxon>Spiralia</taxon>
        <taxon>Lophotrochozoa</taxon>
        <taxon>Platyhelminthes</taxon>
        <taxon>Monogenea</taxon>
        <taxon>Polyopisthocotylea</taxon>
        <taxon>Polystomatidea</taxon>
        <taxon>Polystomatidae</taxon>
        <taxon>Protopolystoma</taxon>
    </lineage>
</organism>
<accession>A0A3S5CM25</accession>
<proteinExistence type="inferred from homology"/>
<evidence type="ECO:0000259" key="2">
    <source>
        <dbReference type="PROSITE" id="PS51339"/>
    </source>
</evidence>
<evidence type="ECO:0000313" key="4">
    <source>
        <dbReference type="Proteomes" id="UP000784294"/>
    </source>
</evidence>
<gene>
    <name evidence="3" type="ORF">PXEA_LOCUS25535</name>
</gene>
<dbReference type="AlphaFoldDB" id="A0A3S5CM25"/>
<name>A0A3S5CM25_9PLAT</name>